<dbReference type="AlphaFoldDB" id="D7LUA0"/>
<keyword evidence="2" id="KW-1185">Reference proteome</keyword>
<accession>D7LUA0</accession>
<gene>
    <name evidence="1" type="ORF">ARALYDRAFT_666122</name>
</gene>
<sequence length="107" mass="12692">MTGTGIVHLYLYHCSVQTLDGEVVEAYEVRMWRERFTDKTCLEKEQNDPWIARRNSHDFKMKPEMHYAESDCPVFAPGNFPKDDEFRFEIALMDFPKAKARSHHNPR</sequence>
<reference evidence="2" key="1">
    <citation type="journal article" date="2011" name="Nat. Genet.">
        <title>The Arabidopsis lyrata genome sequence and the basis of rapid genome size change.</title>
        <authorList>
            <person name="Hu T.T."/>
            <person name="Pattyn P."/>
            <person name="Bakker E.G."/>
            <person name="Cao J."/>
            <person name="Cheng J.-F."/>
            <person name="Clark R.M."/>
            <person name="Fahlgren N."/>
            <person name="Fawcett J.A."/>
            <person name="Grimwood J."/>
            <person name="Gundlach H."/>
            <person name="Haberer G."/>
            <person name="Hollister J.D."/>
            <person name="Ossowski S."/>
            <person name="Ottilar R.P."/>
            <person name="Salamov A.A."/>
            <person name="Schneeberger K."/>
            <person name="Spannagl M."/>
            <person name="Wang X."/>
            <person name="Yang L."/>
            <person name="Nasrallah M.E."/>
            <person name="Bergelson J."/>
            <person name="Carrington J.C."/>
            <person name="Gaut B.S."/>
            <person name="Schmutz J."/>
            <person name="Mayer K.F.X."/>
            <person name="Van de Peer Y."/>
            <person name="Grigoriev I.V."/>
            <person name="Nordborg M."/>
            <person name="Weigel D."/>
            <person name="Guo Y.-L."/>
        </authorList>
    </citation>
    <scope>NUCLEOTIDE SEQUENCE [LARGE SCALE GENOMIC DNA]</scope>
    <source>
        <strain evidence="2">cv. MN47</strain>
    </source>
</reference>
<dbReference type="HOGENOM" id="CLU_2213543_0_0_1"/>
<evidence type="ECO:0000313" key="2">
    <source>
        <dbReference type="Proteomes" id="UP000008694"/>
    </source>
</evidence>
<organism evidence="2">
    <name type="scientific">Arabidopsis lyrata subsp. lyrata</name>
    <name type="common">Lyre-leaved rock-cress</name>
    <dbReference type="NCBI Taxonomy" id="81972"/>
    <lineage>
        <taxon>Eukaryota</taxon>
        <taxon>Viridiplantae</taxon>
        <taxon>Streptophyta</taxon>
        <taxon>Embryophyta</taxon>
        <taxon>Tracheophyta</taxon>
        <taxon>Spermatophyta</taxon>
        <taxon>Magnoliopsida</taxon>
        <taxon>eudicotyledons</taxon>
        <taxon>Gunneridae</taxon>
        <taxon>Pentapetalae</taxon>
        <taxon>rosids</taxon>
        <taxon>malvids</taxon>
        <taxon>Brassicales</taxon>
        <taxon>Brassicaceae</taxon>
        <taxon>Camelineae</taxon>
        <taxon>Arabidopsis</taxon>
    </lineage>
</organism>
<dbReference type="Gramene" id="Al_scaffold_0005_2157">
    <property type="protein sequence ID" value="Al_scaffold_0005_2157"/>
    <property type="gene ID" value="Al_scaffold_0005_2157"/>
</dbReference>
<name>D7LUA0_ARALL</name>
<dbReference type="EMBL" id="GL348717">
    <property type="protein sequence ID" value="EFH52423.1"/>
    <property type="molecule type" value="Genomic_DNA"/>
</dbReference>
<dbReference type="Proteomes" id="UP000008694">
    <property type="component" value="Unassembled WGS sequence"/>
</dbReference>
<dbReference type="STRING" id="81972.D7LUA0"/>
<dbReference type="eggNOG" id="KOG0543">
    <property type="taxonomic scope" value="Eukaryota"/>
</dbReference>
<protein>
    <submittedName>
        <fullName evidence="1">Predicted protein</fullName>
    </submittedName>
</protein>
<evidence type="ECO:0000313" key="1">
    <source>
        <dbReference type="EMBL" id="EFH52423.1"/>
    </source>
</evidence>
<proteinExistence type="predicted"/>